<keyword evidence="2 3" id="KW-0808">Transferase</keyword>
<keyword evidence="4" id="KW-1185">Reference proteome</keyword>
<dbReference type="Pfam" id="PF01075">
    <property type="entry name" value="Glyco_transf_9"/>
    <property type="match status" value="1"/>
</dbReference>
<dbReference type="InterPro" id="IPR051199">
    <property type="entry name" value="LPS_LOS_Heptosyltrfase"/>
</dbReference>
<proteinExistence type="predicted"/>
<gene>
    <name evidence="3" type="ORF">EC847_10940</name>
</gene>
<dbReference type="CDD" id="cd03789">
    <property type="entry name" value="GT9_LPS_heptosyltransferase"/>
    <property type="match status" value="1"/>
</dbReference>
<evidence type="ECO:0000313" key="3">
    <source>
        <dbReference type="EMBL" id="TDN57246.1"/>
    </source>
</evidence>
<dbReference type="AlphaFoldDB" id="A0A4R6EG09"/>
<dbReference type="SUPFAM" id="SSF53756">
    <property type="entry name" value="UDP-Glycosyltransferase/glycogen phosphorylase"/>
    <property type="match status" value="1"/>
</dbReference>
<dbReference type="GO" id="GO:0009244">
    <property type="term" value="P:lipopolysaccharide core region biosynthetic process"/>
    <property type="evidence" value="ECO:0007669"/>
    <property type="project" value="TreeGrafter"/>
</dbReference>
<dbReference type="GO" id="GO:0005829">
    <property type="term" value="C:cytosol"/>
    <property type="evidence" value="ECO:0007669"/>
    <property type="project" value="TreeGrafter"/>
</dbReference>
<sequence length="363" mass="41613">MMTPHSKKKFATLRKWNRNKNYFIKTLRMRLAKLAWDYRVRKPFSLQNLHKVLLLRDDDKIGDMVVSTSLIRDLAKNGYKVDVLATPMNLSVIRYNPHVRKIHLTSSPNITTDLKSENYDLVIDMGDKISPRSLKFLRHIQGKNVIGFNKQQYNIYNKSIVYSGYESHITERYAVLMRSMNLSNFSTNYDLHYPESLTQEAHTFLKGLGYEKFILINPFAADSRREFSSMQLNEVLSSLRSLYPETAIIVLDHLSRIELELPTGVFINPFNTIPSVTALISQVDLVISPDTSIVHIAATFNKPLIALYGNDLHGEYVNSDVWAPGYDNAIQLRTEDKYHPVSTIAVTTIVEAVREMSKGILIK</sequence>
<dbReference type="GO" id="GO:0008713">
    <property type="term" value="F:ADP-heptose-lipopolysaccharide heptosyltransferase activity"/>
    <property type="evidence" value="ECO:0007669"/>
    <property type="project" value="TreeGrafter"/>
</dbReference>
<comment type="caution">
    <text evidence="3">The sequence shown here is derived from an EMBL/GenBank/DDBJ whole genome shotgun (WGS) entry which is preliminary data.</text>
</comment>
<dbReference type="InterPro" id="IPR002201">
    <property type="entry name" value="Glyco_trans_9"/>
</dbReference>
<evidence type="ECO:0000313" key="4">
    <source>
        <dbReference type="Proteomes" id="UP000295530"/>
    </source>
</evidence>
<dbReference type="PANTHER" id="PTHR30160">
    <property type="entry name" value="TETRAACYLDISACCHARIDE 4'-KINASE-RELATED"/>
    <property type="match status" value="1"/>
</dbReference>
<evidence type="ECO:0000256" key="2">
    <source>
        <dbReference type="ARBA" id="ARBA00022679"/>
    </source>
</evidence>
<evidence type="ECO:0000256" key="1">
    <source>
        <dbReference type="ARBA" id="ARBA00022676"/>
    </source>
</evidence>
<protein>
    <submittedName>
        <fullName evidence="3">ADP-heptose:LPS heptosyltransferase</fullName>
    </submittedName>
</protein>
<organism evidence="3 4">
    <name type="scientific">Scandinavium goeteborgense</name>
    <dbReference type="NCBI Taxonomy" id="1851514"/>
    <lineage>
        <taxon>Bacteria</taxon>
        <taxon>Pseudomonadati</taxon>
        <taxon>Pseudomonadota</taxon>
        <taxon>Gammaproteobacteria</taxon>
        <taxon>Enterobacterales</taxon>
        <taxon>Enterobacteriaceae</taxon>
        <taxon>Scandinavium</taxon>
    </lineage>
</organism>
<reference evidence="3 4" key="1">
    <citation type="submission" date="2019-03" db="EMBL/GenBank/DDBJ databases">
        <title>Genomic analyses of the natural microbiome of Caenorhabditis elegans.</title>
        <authorList>
            <person name="Samuel B."/>
        </authorList>
    </citation>
    <scope>NUCLEOTIDE SEQUENCE [LARGE SCALE GENOMIC DNA]</scope>
    <source>
        <strain evidence="3 4">BIGb0156</strain>
    </source>
</reference>
<dbReference type="EMBL" id="SNVX01000009">
    <property type="protein sequence ID" value="TDN57246.1"/>
    <property type="molecule type" value="Genomic_DNA"/>
</dbReference>
<dbReference type="Gene3D" id="3.40.50.2000">
    <property type="entry name" value="Glycogen Phosphorylase B"/>
    <property type="match status" value="2"/>
</dbReference>
<accession>A0A4R6EG09</accession>
<dbReference type="RefSeq" id="WP_247904351.1">
    <property type="nucleotide sequence ID" value="NZ_SNVX01000009.1"/>
</dbReference>
<keyword evidence="1" id="KW-0328">Glycosyltransferase</keyword>
<dbReference type="Proteomes" id="UP000295530">
    <property type="component" value="Unassembled WGS sequence"/>
</dbReference>
<name>A0A4R6EG09_SCAGO</name>